<sequence length="611" mass="66762">MLPAVGITLLSGVITLSLLAALADVHLRTGSLFGRPSFGSRFAVSQAEVLPAATAIPHTQLPIQTPPETPLDIPLNIGTFRGIATSTGLEQWLGIPFAQPPVGSLRFKSPVPIVQPLSGGIRNATKFGHRCPQPSSFHVEEDCLYLNIWRPANTQSASNLPVLFWIHGGGFTRGSGANSDPTHLIRRSVSQNKPIIFVSINYRLNTFGFLSSSNMAPEDLNAGLLDQRQALLFIHENIAAFGGDPAKVTIWGFSSGAGSVESHFIFPADRPLFRAGIADSSTGPFKTSPNASTYDELGMPFSRLLSATGCTPGTDAIRCLQQVPFDACDLLRISNTMITGTTSWQLWQPSVGPPGSLIPERASARIARGDFLHLPYLGGTTSNEGALRWFTGSLRNRSLVGEDEDEAFEEFIDRIIVDKSALTPDVYAKILSLYPANDTSLNAPFNTGDSLLDRGAACYGDLMFLSPRRHFFQYGWPHQDMYAYHFREFVPGSDPGQGGERSWMLITLSNNTYTTLQYLTGSELPFLFNALSSAEAGLANQMKDFYINFVNDLDPGAEWSPYNLQSSGQVMQLQTDNVTMISDVPDWDREKTEYFNSLEALNAFEKRALAA</sequence>
<dbReference type="PANTHER" id="PTHR11559">
    <property type="entry name" value="CARBOXYLESTERASE"/>
    <property type="match status" value="1"/>
</dbReference>
<name>A0AAW0EJB6_9AGAR</name>
<dbReference type="InterPro" id="IPR050309">
    <property type="entry name" value="Type-B_Carboxylest/Lipase"/>
</dbReference>
<reference evidence="5 6" key="1">
    <citation type="journal article" date="2024" name="J Genomics">
        <title>Draft genome sequencing and assembly of Favolaschia claudopus CIRM-BRFM 2984 isolated from oak limbs.</title>
        <authorList>
            <person name="Navarro D."/>
            <person name="Drula E."/>
            <person name="Chaduli D."/>
            <person name="Cazenave R."/>
            <person name="Ahrendt S."/>
            <person name="Wang J."/>
            <person name="Lipzen A."/>
            <person name="Daum C."/>
            <person name="Barry K."/>
            <person name="Grigoriev I.V."/>
            <person name="Favel A."/>
            <person name="Rosso M.N."/>
            <person name="Martin F."/>
        </authorList>
    </citation>
    <scope>NUCLEOTIDE SEQUENCE [LARGE SCALE GENOMIC DNA]</scope>
    <source>
        <strain evidence="5 6">CIRM-BRFM 2984</strain>
    </source>
</reference>
<feature type="domain" description="Carboxylesterase type B" evidence="4">
    <location>
        <begin position="74"/>
        <end position="578"/>
    </location>
</feature>
<evidence type="ECO:0000256" key="2">
    <source>
        <dbReference type="ARBA" id="ARBA00022801"/>
    </source>
</evidence>
<dbReference type="SUPFAM" id="SSF53474">
    <property type="entry name" value="alpha/beta-Hydrolases"/>
    <property type="match status" value="1"/>
</dbReference>
<accession>A0AAW0EJB6</accession>
<evidence type="ECO:0000313" key="6">
    <source>
        <dbReference type="Proteomes" id="UP001362999"/>
    </source>
</evidence>
<dbReference type="InterPro" id="IPR002018">
    <property type="entry name" value="CarbesteraseB"/>
</dbReference>
<keyword evidence="3" id="KW-0732">Signal</keyword>
<proteinExistence type="inferred from homology"/>
<dbReference type="PROSITE" id="PS00122">
    <property type="entry name" value="CARBOXYLESTERASE_B_1"/>
    <property type="match status" value="1"/>
</dbReference>
<dbReference type="InterPro" id="IPR019826">
    <property type="entry name" value="Carboxylesterase_B_AS"/>
</dbReference>
<protein>
    <recommendedName>
        <fullName evidence="3">Carboxylic ester hydrolase</fullName>
        <ecNumber evidence="3">3.1.1.-</ecNumber>
    </recommendedName>
</protein>
<dbReference type="InterPro" id="IPR019819">
    <property type="entry name" value="Carboxylesterase_B_CS"/>
</dbReference>
<dbReference type="EC" id="3.1.1.-" evidence="3"/>
<dbReference type="AlphaFoldDB" id="A0AAW0EJB6"/>
<evidence type="ECO:0000259" key="4">
    <source>
        <dbReference type="Pfam" id="PF00135"/>
    </source>
</evidence>
<dbReference type="InterPro" id="IPR029058">
    <property type="entry name" value="AB_hydrolase_fold"/>
</dbReference>
<comment type="caution">
    <text evidence="5">The sequence shown here is derived from an EMBL/GenBank/DDBJ whole genome shotgun (WGS) entry which is preliminary data.</text>
</comment>
<comment type="similarity">
    <text evidence="1 3">Belongs to the type-B carboxylesterase/lipase family.</text>
</comment>
<dbReference type="GO" id="GO:0016787">
    <property type="term" value="F:hydrolase activity"/>
    <property type="evidence" value="ECO:0007669"/>
    <property type="project" value="UniProtKB-KW"/>
</dbReference>
<evidence type="ECO:0000256" key="3">
    <source>
        <dbReference type="RuleBase" id="RU361235"/>
    </source>
</evidence>
<dbReference type="Gene3D" id="3.40.50.1820">
    <property type="entry name" value="alpha/beta hydrolase"/>
    <property type="match status" value="1"/>
</dbReference>
<dbReference type="EMBL" id="JAWWNJ010000001">
    <property type="protein sequence ID" value="KAK7064430.1"/>
    <property type="molecule type" value="Genomic_DNA"/>
</dbReference>
<dbReference type="Proteomes" id="UP001362999">
    <property type="component" value="Unassembled WGS sequence"/>
</dbReference>
<feature type="signal peptide" evidence="3">
    <location>
        <begin position="1"/>
        <end position="23"/>
    </location>
</feature>
<keyword evidence="6" id="KW-1185">Reference proteome</keyword>
<keyword evidence="2 3" id="KW-0378">Hydrolase</keyword>
<feature type="chain" id="PRO_5043103884" description="Carboxylic ester hydrolase" evidence="3">
    <location>
        <begin position="24"/>
        <end position="611"/>
    </location>
</feature>
<evidence type="ECO:0000313" key="5">
    <source>
        <dbReference type="EMBL" id="KAK7064430.1"/>
    </source>
</evidence>
<gene>
    <name evidence="5" type="ORF">R3P38DRAFT_3250014</name>
</gene>
<evidence type="ECO:0000256" key="1">
    <source>
        <dbReference type="ARBA" id="ARBA00005964"/>
    </source>
</evidence>
<dbReference type="PROSITE" id="PS00941">
    <property type="entry name" value="CARBOXYLESTERASE_B_2"/>
    <property type="match status" value="1"/>
</dbReference>
<organism evidence="5 6">
    <name type="scientific">Favolaschia claudopus</name>
    <dbReference type="NCBI Taxonomy" id="2862362"/>
    <lineage>
        <taxon>Eukaryota</taxon>
        <taxon>Fungi</taxon>
        <taxon>Dikarya</taxon>
        <taxon>Basidiomycota</taxon>
        <taxon>Agaricomycotina</taxon>
        <taxon>Agaricomycetes</taxon>
        <taxon>Agaricomycetidae</taxon>
        <taxon>Agaricales</taxon>
        <taxon>Marasmiineae</taxon>
        <taxon>Mycenaceae</taxon>
        <taxon>Favolaschia</taxon>
    </lineage>
</organism>
<dbReference type="Pfam" id="PF00135">
    <property type="entry name" value="COesterase"/>
    <property type="match status" value="1"/>
</dbReference>